<feature type="region of interest" description="Disordered" evidence="1">
    <location>
        <begin position="191"/>
        <end position="227"/>
    </location>
</feature>
<dbReference type="Proteomes" id="UP000302139">
    <property type="component" value="Unassembled WGS sequence"/>
</dbReference>
<dbReference type="EMBL" id="BJHX01000001">
    <property type="protein sequence ID" value="GDY65824.1"/>
    <property type="molecule type" value="Genomic_DNA"/>
</dbReference>
<organism evidence="2 3">
    <name type="scientific">Streptomyces avermitilis</name>
    <dbReference type="NCBI Taxonomy" id="33903"/>
    <lineage>
        <taxon>Bacteria</taxon>
        <taxon>Bacillati</taxon>
        <taxon>Actinomycetota</taxon>
        <taxon>Actinomycetes</taxon>
        <taxon>Kitasatosporales</taxon>
        <taxon>Streptomycetaceae</taxon>
        <taxon>Streptomyces</taxon>
    </lineage>
</organism>
<gene>
    <name evidence="2" type="ORF">SAV14893_052170</name>
</gene>
<evidence type="ECO:0000313" key="2">
    <source>
        <dbReference type="EMBL" id="GDY65824.1"/>
    </source>
</evidence>
<reference evidence="2 3" key="1">
    <citation type="submission" date="2019-04" db="EMBL/GenBank/DDBJ databases">
        <title>Draft genome sequences of Streptomyces avermitilis NBRC 14893.</title>
        <authorList>
            <person name="Komaki H."/>
            <person name="Tamura T."/>
            <person name="Hosoyama A."/>
        </authorList>
    </citation>
    <scope>NUCLEOTIDE SEQUENCE [LARGE SCALE GENOMIC DNA]</scope>
    <source>
        <strain evidence="2 3">NBRC 14893</strain>
    </source>
</reference>
<evidence type="ECO:0000313" key="3">
    <source>
        <dbReference type="Proteomes" id="UP000302139"/>
    </source>
</evidence>
<proteinExistence type="predicted"/>
<evidence type="ECO:0000256" key="1">
    <source>
        <dbReference type="SAM" id="MobiDB-lite"/>
    </source>
</evidence>
<accession>A0A4D4M1Z0</accession>
<comment type="caution">
    <text evidence="2">The sequence shown here is derived from an EMBL/GenBank/DDBJ whole genome shotgun (WGS) entry which is preliminary data.</text>
</comment>
<protein>
    <submittedName>
        <fullName evidence="2">Uncharacterized protein</fullName>
    </submittedName>
</protein>
<sequence length="227" mass="23962">MRTQPQVRVVQREQPDVGVAELLELAARAHHLVPLPGLPELRGLAAQPLEQHLPGGLGEMVGHGGAELGGHEPHRVVQSDDGRLPVRVRVAQQHAVAVHRRDGVEVAQQQPVGPVVGEDVVPAVLDARRNRLQLFQQGTLGVGDRRAVRAGLGVGRAGQVEQVGALAGVEEQGAGQRVEHLHRDLDVPGLFQPGVPGDADRGELRDLLPAQTRGAPPTAPGRPTCSG</sequence>
<dbReference type="AlphaFoldDB" id="A0A4D4M1Z0"/>
<name>A0A4D4M1Z0_STRAX</name>